<comment type="caution">
    <text evidence="3">The sequence shown here is derived from an EMBL/GenBank/DDBJ whole genome shotgun (WGS) entry which is preliminary data.</text>
</comment>
<evidence type="ECO:0000256" key="2">
    <source>
        <dbReference type="SAM" id="MobiDB-lite"/>
    </source>
</evidence>
<dbReference type="CDD" id="cd14688">
    <property type="entry name" value="bZIP_YAP"/>
    <property type="match status" value="1"/>
</dbReference>
<dbReference type="Pfam" id="PF11905">
    <property type="entry name" value="DUF3425"/>
    <property type="match status" value="1"/>
</dbReference>
<feature type="compositionally biased region" description="Polar residues" evidence="2">
    <location>
        <begin position="201"/>
        <end position="217"/>
    </location>
</feature>
<feature type="compositionally biased region" description="Low complexity" evidence="2">
    <location>
        <begin position="100"/>
        <end position="115"/>
    </location>
</feature>
<dbReference type="Proteomes" id="UP001148614">
    <property type="component" value="Unassembled WGS sequence"/>
</dbReference>
<evidence type="ECO:0008006" key="5">
    <source>
        <dbReference type="Google" id="ProtNLM"/>
    </source>
</evidence>
<gene>
    <name evidence="3" type="ORF">NPX13_g3303</name>
</gene>
<keyword evidence="4" id="KW-1185">Reference proteome</keyword>
<dbReference type="VEuPathDB" id="FungiDB:F4678DRAFT_352789"/>
<reference evidence="3" key="1">
    <citation type="submission" date="2022-07" db="EMBL/GenBank/DDBJ databases">
        <title>Genome Sequence of Xylaria arbuscula.</title>
        <authorList>
            <person name="Buettner E."/>
        </authorList>
    </citation>
    <scope>NUCLEOTIDE SEQUENCE</scope>
    <source>
        <strain evidence="3">VT107</strain>
    </source>
</reference>
<dbReference type="PANTHER" id="PTHR37012:SF2">
    <property type="entry name" value="BZIP DOMAIN-CONTAINING PROTEIN-RELATED"/>
    <property type="match status" value="1"/>
</dbReference>
<dbReference type="Gene3D" id="1.20.5.170">
    <property type="match status" value="1"/>
</dbReference>
<feature type="coiled-coil region" evidence="1">
    <location>
        <begin position="4"/>
        <end position="64"/>
    </location>
</feature>
<dbReference type="AlphaFoldDB" id="A0A9W8NIH2"/>
<organism evidence="3 4">
    <name type="scientific">Xylaria arbuscula</name>
    <dbReference type="NCBI Taxonomy" id="114810"/>
    <lineage>
        <taxon>Eukaryota</taxon>
        <taxon>Fungi</taxon>
        <taxon>Dikarya</taxon>
        <taxon>Ascomycota</taxon>
        <taxon>Pezizomycotina</taxon>
        <taxon>Sordariomycetes</taxon>
        <taxon>Xylariomycetidae</taxon>
        <taxon>Xylariales</taxon>
        <taxon>Xylariaceae</taxon>
        <taxon>Xylaria</taxon>
    </lineage>
</organism>
<accession>A0A9W8NIH2</accession>
<name>A0A9W8NIH2_9PEZI</name>
<evidence type="ECO:0000256" key="1">
    <source>
        <dbReference type="SAM" id="Coils"/>
    </source>
</evidence>
<evidence type="ECO:0000313" key="4">
    <source>
        <dbReference type="Proteomes" id="UP001148614"/>
    </source>
</evidence>
<keyword evidence="1" id="KW-0175">Coiled coil</keyword>
<feature type="region of interest" description="Disordered" evidence="2">
    <location>
        <begin position="199"/>
        <end position="234"/>
    </location>
</feature>
<dbReference type="PANTHER" id="PTHR37012">
    <property type="entry name" value="B-ZIP TRANSCRIPTION FACTOR (EUROFUNG)-RELATED"/>
    <property type="match status" value="1"/>
</dbReference>
<protein>
    <recommendedName>
        <fullName evidence="5">BZIP transcription factor</fullName>
    </recommendedName>
</protein>
<feature type="compositionally biased region" description="Pro residues" evidence="2">
    <location>
        <begin position="219"/>
        <end position="230"/>
    </location>
</feature>
<evidence type="ECO:0000313" key="3">
    <source>
        <dbReference type="EMBL" id="KAJ3577265.1"/>
    </source>
</evidence>
<dbReference type="InterPro" id="IPR021833">
    <property type="entry name" value="DUF3425"/>
</dbReference>
<sequence>MIDREAQRAIRERTKNQIEGLENKIRELTAQKPYQELQEAIRQKEAAEAKVEQLRSQMASVVAMLQPFLPGDIATSNQTSPAPAFDSIQATREQQKQKQKLSSYSSPTESTTPQSGAECSRYGQALQSNLQSDVDMRQPRIPNLNLGDERIQLDTLLDPSQRLSKMQAGVHGAQDSSAYQHLPMKHDWSVAMHFGRDKDASTNSYGPLPTFTQQNQPMKYPPNPSNPSQPPFSGAHIPIKHTSATCPLDSVLLDFMQERRERAAEGVPTRELVGPEYPSITSLLNPVKGQWSHPVSKVFTDVLSKFSALCRVPEKVAVLYVMFTIMRWHISPTQETYNLIPEFARPLDIQFSMPHPAWIDYLPFPAMRELFVRNSTLPSFQFDEIFVAYTVTLSLNWPYEETDALIITPDGSETIINPVFLRHLHRIDNWTLGDAFIQACPAAQGTFRLKRDGSSLNQNQAEVTGPSWHEIR</sequence>
<dbReference type="EMBL" id="JANPWZ010000401">
    <property type="protein sequence ID" value="KAJ3577265.1"/>
    <property type="molecule type" value="Genomic_DNA"/>
</dbReference>
<proteinExistence type="predicted"/>
<feature type="region of interest" description="Disordered" evidence="2">
    <location>
        <begin position="88"/>
        <end position="120"/>
    </location>
</feature>